<dbReference type="STRING" id="655353.SAMN04488056_101287"/>
<reference evidence="1 2" key="1">
    <citation type="submission" date="2016-10" db="EMBL/GenBank/DDBJ databases">
        <authorList>
            <person name="de Groot N.N."/>
        </authorList>
    </citation>
    <scope>NUCLEOTIDE SEQUENCE [LARGE SCALE GENOMIC DNA]</scope>
    <source>
        <strain evidence="1 2">CGMCC 1.9157</strain>
    </source>
</reference>
<accession>A0A1I4ZZM3</accession>
<evidence type="ECO:0000313" key="1">
    <source>
        <dbReference type="EMBL" id="SFN55573.1"/>
    </source>
</evidence>
<dbReference type="Proteomes" id="UP000199236">
    <property type="component" value="Unassembled WGS sequence"/>
</dbReference>
<evidence type="ECO:0008006" key="3">
    <source>
        <dbReference type="Google" id="ProtNLM"/>
    </source>
</evidence>
<protein>
    <recommendedName>
        <fullName evidence="3">DUF2267 domain-containing protein</fullName>
    </recommendedName>
</protein>
<evidence type="ECO:0000313" key="2">
    <source>
        <dbReference type="Proteomes" id="UP000199236"/>
    </source>
</evidence>
<name>A0A1I4ZZM3_9HYPH</name>
<dbReference type="AlphaFoldDB" id="A0A1I4ZZM3"/>
<sequence>MEQVIARIASAAGISEDLAMTAVKIILNFLSKEAPEDKMNMLVEALGAQPLMESAAETEESGGGLLGGLMGGMGGMGGAMAALNQLTSEGLSMGEIQTVASELITVAKENADDSLVDDVVNSVPALRQIL</sequence>
<organism evidence="1 2">
    <name type="scientific">Cohaesibacter marisflavi</name>
    <dbReference type="NCBI Taxonomy" id="655353"/>
    <lineage>
        <taxon>Bacteria</taxon>
        <taxon>Pseudomonadati</taxon>
        <taxon>Pseudomonadota</taxon>
        <taxon>Alphaproteobacteria</taxon>
        <taxon>Hyphomicrobiales</taxon>
        <taxon>Cohaesibacteraceae</taxon>
    </lineage>
</organism>
<proteinExistence type="predicted"/>
<gene>
    <name evidence="1" type="ORF">SAMN04488056_101287</name>
</gene>
<dbReference type="OrthoDB" id="7907231at2"/>
<dbReference type="EMBL" id="FOVR01000001">
    <property type="protein sequence ID" value="SFN55573.1"/>
    <property type="molecule type" value="Genomic_DNA"/>
</dbReference>
<dbReference type="RefSeq" id="WP_090068101.1">
    <property type="nucleotide sequence ID" value="NZ_FOVR01000001.1"/>
</dbReference>
<keyword evidence="2" id="KW-1185">Reference proteome</keyword>